<dbReference type="GO" id="GO:0007165">
    <property type="term" value="P:signal transduction"/>
    <property type="evidence" value="ECO:0007669"/>
    <property type="project" value="InterPro"/>
</dbReference>
<gene>
    <name evidence="4" type="primary">LOC118407180</name>
</gene>
<accession>A0A9J7HSD4</accession>
<evidence type="ECO:0000259" key="1">
    <source>
        <dbReference type="PROSITE" id="PS50017"/>
    </source>
</evidence>
<dbReference type="Gene3D" id="3.40.50.10140">
    <property type="entry name" value="Toll/interleukin-1 receptor homology (TIR) domain"/>
    <property type="match status" value="1"/>
</dbReference>
<feature type="domain" description="Death" evidence="1">
    <location>
        <begin position="23"/>
        <end position="93"/>
    </location>
</feature>
<feature type="domain" description="SEFIR" evidence="2">
    <location>
        <begin position="227"/>
        <end position="382"/>
    </location>
</feature>
<dbReference type="InterPro" id="IPR016729">
    <property type="entry name" value="FADD"/>
</dbReference>
<evidence type="ECO:0000313" key="4">
    <source>
        <dbReference type="RefSeq" id="XP_035663495.1"/>
    </source>
</evidence>
<dbReference type="InterPro" id="IPR013568">
    <property type="entry name" value="SEFIR_dom"/>
</dbReference>
<dbReference type="InterPro" id="IPR000488">
    <property type="entry name" value="Death_dom"/>
</dbReference>
<dbReference type="FunFam" id="1.10.533.10:FF:000099">
    <property type="entry name" value="Uncharacterized protein"/>
    <property type="match status" value="2"/>
</dbReference>
<keyword evidence="3" id="KW-1185">Reference proteome</keyword>
<dbReference type="PANTHER" id="PTHR15077">
    <property type="entry name" value="FAS-ASSOCIATING DEATH DOMAIN-CONTAINING PROTEIN FADD"/>
    <property type="match status" value="1"/>
</dbReference>
<sequence>MASPQEQDIRTYFHDVVDNAKHDWEDLAYRLDIPTPDIRATDRTRRGDPTQCCRDILNLWVGMHGRGATLDILKDALVGCKHQDVVDIIEGKTTSTHLTGGKRPQKDGLHASETTDLRRVFLLVKEKLGVRWKDVARALDFEEADIDVFTYKHRDPRNACMDMLEEWRQRGRGATLEVLKEALETAGRMDVVDTIIEHEEEFKIKRPRGSLPGSRSTQLPLARNPEQKRVFISYTVDPYTDPNRTSRQRDSHIALQRERVRALSDALRNSGVDCVIDQYVEQSPPNIWTRWTEDELHMADYVLMICTSNYLQCVTGKKDEEATSEYKVRFEGKVIYAQLANPKAHEKFLPVFFDEINRDDVPTVFQAAHFYGPIEKSPRYGQGTFDQLFYKIVGSAPKEKLPPPVGNIPPGLVPVPRRT</sequence>
<dbReference type="Proteomes" id="UP000001554">
    <property type="component" value="Chromosome 19"/>
</dbReference>
<dbReference type="InterPro" id="IPR035897">
    <property type="entry name" value="Toll_tir_struct_dom_sf"/>
</dbReference>
<dbReference type="GeneID" id="118407180"/>
<dbReference type="OrthoDB" id="5988819at2759"/>
<dbReference type="PROSITE" id="PS50017">
    <property type="entry name" value="DEATH_DOMAIN"/>
    <property type="match status" value="2"/>
</dbReference>
<dbReference type="SUPFAM" id="SSF47986">
    <property type="entry name" value="DEATH domain"/>
    <property type="match status" value="2"/>
</dbReference>
<dbReference type="CDD" id="cd01670">
    <property type="entry name" value="Death"/>
    <property type="match status" value="2"/>
</dbReference>
<reference evidence="4" key="2">
    <citation type="submission" date="2025-08" db="UniProtKB">
        <authorList>
            <consortium name="RefSeq"/>
        </authorList>
    </citation>
    <scope>IDENTIFICATION</scope>
    <source>
        <strain evidence="4">S238N-H82</strain>
        <tissue evidence="4">Testes</tissue>
    </source>
</reference>
<dbReference type="Pfam" id="PF00531">
    <property type="entry name" value="Death"/>
    <property type="match status" value="2"/>
</dbReference>
<dbReference type="Gene3D" id="1.10.533.10">
    <property type="entry name" value="Death Domain, Fas"/>
    <property type="match status" value="2"/>
</dbReference>
<dbReference type="AlphaFoldDB" id="A0A9J7HSD4"/>
<dbReference type="SMART" id="SM00005">
    <property type="entry name" value="DEATH"/>
    <property type="match status" value="2"/>
</dbReference>
<evidence type="ECO:0000259" key="2">
    <source>
        <dbReference type="PROSITE" id="PS51534"/>
    </source>
</evidence>
<dbReference type="InterPro" id="IPR011029">
    <property type="entry name" value="DEATH-like_dom_sf"/>
</dbReference>
<evidence type="ECO:0000313" key="3">
    <source>
        <dbReference type="Proteomes" id="UP000001554"/>
    </source>
</evidence>
<feature type="domain" description="Death" evidence="1">
    <location>
        <begin position="117"/>
        <end position="199"/>
    </location>
</feature>
<reference evidence="3" key="1">
    <citation type="journal article" date="2020" name="Nat. Ecol. Evol.">
        <title>Deeply conserved synteny resolves early events in vertebrate evolution.</title>
        <authorList>
            <person name="Simakov O."/>
            <person name="Marletaz F."/>
            <person name="Yue J.X."/>
            <person name="O'Connell B."/>
            <person name="Jenkins J."/>
            <person name="Brandt A."/>
            <person name="Calef R."/>
            <person name="Tung C.H."/>
            <person name="Huang T.K."/>
            <person name="Schmutz J."/>
            <person name="Satoh N."/>
            <person name="Yu J.K."/>
            <person name="Putnam N.H."/>
            <person name="Green R.E."/>
            <person name="Rokhsar D.S."/>
        </authorList>
    </citation>
    <scope>NUCLEOTIDE SEQUENCE [LARGE SCALE GENOMIC DNA]</scope>
    <source>
        <strain evidence="3">S238N-H82</strain>
    </source>
</reference>
<dbReference type="FunFam" id="3.40.50.10140:FF:000051">
    <property type="entry name" value="Uncharacterized protein"/>
    <property type="match status" value="1"/>
</dbReference>
<organism evidence="3 4">
    <name type="scientific">Branchiostoma floridae</name>
    <name type="common">Florida lancelet</name>
    <name type="synonym">Amphioxus</name>
    <dbReference type="NCBI Taxonomy" id="7739"/>
    <lineage>
        <taxon>Eukaryota</taxon>
        <taxon>Metazoa</taxon>
        <taxon>Chordata</taxon>
        <taxon>Cephalochordata</taxon>
        <taxon>Leptocardii</taxon>
        <taxon>Amphioxiformes</taxon>
        <taxon>Branchiostomatidae</taxon>
        <taxon>Branchiostoma</taxon>
    </lineage>
</organism>
<name>A0A9J7HSD4_BRAFL</name>
<dbReference type="KEGG" id="bfo:118407180"/>
<dbReference type="Pfam" id="PF08357">
    <property type="entry name" value="SEFIR"/>
    <property type="match status" value="1"/>
</dbReference>
<dbReference type="RefSeq" id="XP_035663495.1">
    <property type="nucleotide sequence ID" value="XM_035807602.1"/>
</dbReference>
<protein>
    <submittedName>
        <fullName evidence="4">Uncharacterized protein LOC118407180</fullName>
    </submittedName>
</protein>
<proteinExistence type="predicted"/>
<dbReference type="PROSITE" id="PS51534">
    <property type="entry name" value="SEFIR"/>
    <property type="match status" value="1"/>
</dbReference>
<dbReference type="PANTHER" id="PTHR15077:SF9">
    <property type="entry name" value="C-TERMINAL OF ROC (COR) DOMAIN-CONTAINING PROTEIN"/>
    <property type="match status" value="1"/>
</dbReference>